<sequence length="106" mass="12383">MLAPTKPTDFNYGDYATRLVHHMRRLRIQPPRQQTPLGYLPPGLAGSSHVFLRAEVRAPLQPQYSGPHKVLRRLDRVYVIERYSKRETVTIDQLKSAHLEENRPFH</sequence>
<name>A0A183BC98_9TREM</name>
<protein>
    <submittedName>
        <fullName evidence="1 3">Uncharacterized protein</fullName>
    </submittedName>
</protein>
<evidence type="ECO:0000313" key="1">
    <source>
        <dbReference type="EMBL" id="VDP94106.1"/>
    </source>
</evidence>
<dbReference type="EMBL" id="UZAN01066132">
    <property type="protein sequence ID" value="VDP94106.1"/>
    <property type="molecule type" value="Genomic_DNA"/>
</dbReference>
<dbReference type="Proteomes" id="UP000272942">
    <property type="component" value="Unassembled WGS sequence"/>
</dbReference>
<gene>
    <name evidence="1" type="ORF">ECPE_LOCUS16833</name>
</gene>
<keyword evidence="2" id="KW-1185">Reference proteome</keyword>
<dbReference type="AlphaFoldDB" id="A0A183BC98"/>
<evidence type="ECO:0000313" key="3">
    <source>
        <dbReference type="WBParaSite" id="ECPE_0001687601-mRNA-1"/>
    </source>
</evidence>
<evidence type="ECO:0000313" key="2">
    <source>
        <dbReference type="Proteomes" id="UP000272942"/>
    </source>
</evidence>
<proteinExistence type="predicted"/>
<organism evidence="3">
    <name type="scientific">Echinostoma caproni</name>
    <dbReference type="NCBI Taxonomy" id="27848"/>
    <lineage>
        <taxon>Eukaryota</taxon>
        <taxon>Metazoa</taxon>
        <taxon>Spiralia</taxon>
        <taxon>Lophotrochozoa</taxon>
        <taxon>Platyhelminthes</taxon>
        <taxon>Trematoda</taxon>
        <taxon>Digenea</taxon>
        <taxon>Plagiorchiida</taxon>
        <taxon>Echinostomata</taxon>
        <taxon>Echinostomatoidea</taxon>
        <taxon>Echinostomatidae</taxon>
        <taxon>Echinostoma</taxon>
    </lineage>
</organism>
<dbReference type="WBParaSite" id="ECPE_0001687601-mRNA-1">
    <property type="protein sequence ID" value="ECPE_0001687601-mRNA-1"/>
    <property type="gene ID" value="ECPE_0001687601"/>
</dbReference>
<accession>A0A183BC98</accession>
<dbReference type="OrthoDB" id="422540at2759"/>
<reference evidence="3" key="1">
    <citation type="submission" date="2016-06" db="UniProtKB">
        <authorList>
            <consortium name="WormBaseParasite"/>
        </authorList>
    </citation>
    <scope>IDENTIFICATION</scope>
</reference>
<reference evidence="1 2" key="2">
    <citation type="submission" date="2018-11" db="EMBL/GenBank/DDBJ databases">
        <authorList>
            <consortium name="Pathogen Informatics"/>
        </authorList>
    </citation>
    <scope>NUCLEOTIDE SEQUENCE [LARGE SCALE GENOMIC DNA]</scope>
    <source>
        <strain evidence="1 2">Egypt</strain>
    </source>
</reference>